<name>A0ABY3NVC3_9GAMM</name>
<evidence type="ECO:0000256" key="1">
    <source>
        <dbReference type="SAM" id="Coils"/>
    </source>
</evidence>
<dbReference type="CDD" id="cd20706">
    <property type="entry name" value="MIX_II"/>
    <property type="match status" value="1"/>
</dbReference>
<accession>A0ABY3NVC3</accession>
<evidence type="ECO:0000256" key="2">
    <source>
        <dbReference type="SAM" id="Phobius"/>
    </source>
</evidence>
<keyword evidence="2" id="KW-0472">Membrane</keyword>
<keyword evidence="1" id="KW-0175">Coiled coil</keyword>
<evidence type="ECO:0000313" key="5">
    <source>
        <dbReference type="Proteomes" id="UP000324170"/>
    </source>
</evidence>
<dbReference type="Proteomes" id="UP000324170">
    <property type="component" value="Unassembled WGS sequence"/>
</dbReference>
<evidence type="ECO:0000313" key="4">
    <source>
        <dbReference type="EMBL" id="TYP15843.1"/>
    </source>
</evidence>
<reference evidence="4 5" key="1">
    <citation type="submission" date="2019-07" db="EMBL/GenBank/DDBJ databases">
        <title>Genomic Encyclopedia of Type Strains, Phase I: the one thousand microbial genomes (KMG-I) project.</title>
        <authorList>
            <person name="Kyrpides N."/>
        </authorList>
    </citation>
    <scope>NUCLEOTIDE SEQUENCE [LARGE SCALE GENOMIC DNA]</scope>
    <source>
        <strain evidence="4 5">DSM 17909</strain>
    </source>
</reference>
<feature type="transmembrane region" description="Helical" evidence="2">
    <location>
        <begin position="908"/>
        <end position="932"/>
    </location>
</feature>
<keyword evidence="2" id="KW-0812">Transmembrane</keyword>
<feature type="coiled-coil region" evidence="1">
    <location>
        <begin position="1057"/>
        <end position="1087"/>
    </location>
</feature>
<keyword evidence="5" id="KW-1185">Reference proteome</keyword>
<sequence length="1171" mass="132483">MTSSITDISESANKSVSRLDMGSAKYPCDGNIKPLYPVRYAYVNFFGAELENPEAPPDIHTLMSATTLKESKGYAARLLRPGWIYIREEDSMEHRPSKTAYFHIFKYEQNGEQQTENFRKFIYRNKKDARDGIIPEPGLNGEGYPFLFVAKDVSNISIAYSEHLWHPDVIARINGDLELRKKTMQFINLDDDNQSHAIEANETHFTKLIQDYKIRKEQFAAAKAKIDANNFGDMDLTTIRIDELTTQLSYEMDADKIAREIRNKLCYQEKSRIVILHDPVGRQKEILEAHHILTAWQQYNAELNLYPLTIGLYIESLIEAHRNKPIEKRSIGGVLNRSAIKKHWRPIKNQHQEFEKRQDNFISLFKAFASASEVTGQIGSLDNYLKYFFSVHQHEKKDILEENDIQDIHSFVDLIFDIFHDLQMSIPAEKMLEELISLAADNPSAALNDLLDKAVTSSDNLYDPNKQADSKRSAAITTAVNNASPEYSSNAWEIAATGMVKILTHGESGDIARKLYHDTKDFINNPDKSVQQSKRWLNEKSLKTLQAAKYVSEKFFAIFGRVFGKAVALMETGTIKIKGPLTHLSEAAIRLITNKIVPVLLKPFGIAIDYRMGLHITLEEFGEIHKRLVKIAGKKHYPGNKGPKMPRYNEPFRKLRVSESLFYQKRQEIIQPGKAEQAFENAVKKAGNTAIKAGINTGQVVSEQVKTAATQANIGIKLASITVKEGFNTSFDFFKVGTHNTAILLQKTAPGLSLFLNVKTATSVVIQSQFSQNNPLDQNELSRSYDVVKFTTALISLTADLLVITSEVTKHAHKFMPNASPVLLNRLTGISEDLSEKLARRWVKTGLGLVSIIGAYVSFIDGRKAASISNKGAAYSNYAIGLGSAALGTVSVSMAASAVAGIEMTAMGAALITGMAFIGWILVIGGTIGLIFSSRSDMQNLICNSFWGNGNKYPFWGKNKRPSFIRQLEIAREITDKTQNDFDIRGAFDIENQEFLNLFFMPDLTIKPKQEYKRFSTDYTFRLPAFQAGSSDLQYAFYKPLPKDPVDIWHSGNMAPVEVIQQHMESLKKERERYKELKSRSEEIDGKLYLYDEELTARFREALKKAKSEYKDGNLELTINIEDRYPYPHKETAELFWHYIPYEDAIVPLRYLTNTEMSKKPIIGFKGAEFR</sequence>
<gene>
    <name evidence="4" type="ORF">LY16_00455</name>
</gene>
<comment type="caution">
    <text evidence="4">The sequence shown here is derived from an EMBL/GenBank/DDBJ whole genome shotgun (WGS) entry which is preliminary data.</text>
</comment>
<keyword evidence="2" id="KW-1133">Transmembrane helix</keyword>
<feature type="transmembrane region" description="Helical" evidence="2">
    <location>
        <begin position="880"/>
        <end position="902"/>
    </location>
</feature>
<feature type="domain" description="Toxin VasX N-terminal region" evidence="3">
    <location>
        <begin position="33"/>
        <end position="191"/>
    </location>
</feature>
<organism evidence="4 5">
    <name type="scientific">Xenorhabdus doucetiae</name>
    <dbReference type="NCBI Taxonomy" id="351671"/>
    <lineage>
        <taxon>Bacteria</taxon>
        <taxon>Pseudomonadati</taxon>
        <taxon>Pseudomonadota</taxon>
        <taxon>Gammaproteobacteria</taxon>
        <taxon>Enterobacterales</taxon>
        <taxon>Morganellaceae</taxon>
        <taxon>Xenorhabdus</taxon>
    </lineage>
</organism>
<dbReference type="EMBL" id="VNHN01000005">
    <property type="protein sequence ID" value="TYP15843.1"/>
    <property type="molecule type" value="Genomic_DNA"/>
</dbReference>
<protein>
    <recommendedName>
        <fullName evidence="3">Toxin VasX N-terminal region domain-containing protein</fullName>
    </recommendedName>
</protein>
<dbReference type="InterPro" id="IPR046864">
    <property type="entry name" value="VasX_N"/>
</dbReference>
<evidence type="ECO:0000259" key="3">
    <source>
        <dbReference type="Pfam" id="PF20249"/>
    </source>
</evidence>
<dbReference type="RefSeq" id="WP_148885926.1">
    <property type="nucleotide sequence ID" value="NZ_CAWOYN010000005.1"/>
</dbReference>
<dbReference type="Pfam" id="PF20249">
    <property type="entry name" value="VasX_N"/>
    <property type="match status" value="1"/>
</dbReference>
<proteinExistence type="predicted"/>
<feature type="transmembrane region" description="Helical" evidence="2">
    <location>
        <begin position="842"/>
        <end position="859"/>
    </location>
</feature>